<name>A0ABZ2NIZ6_9BACI</name>
<protein>
    <recommendedName>
        <fullName evidence="3">Lipoprotein</fullName>
    </recommendedName>
</protein>
<dbReference type="EMBL" id="CP147407">
    <property type="protein sequence ID" value="WXB97487.1"/>
    <property type="molecule type" value="Genomic_DNA"/>
</dbReference>
<gene>
    <name evidence="1" type="ORF">WCV65_03000</name>
</gene>
<accession>A0ABZ2NIZ6</accession>
<evidence type="ECO:0000313" key="1">
    <source>
        <dbReference type="EMBL" id="WXB97487.1"/>
    </source>
</evidence>
<reference evidence="1 2" key="1">
    <citation type="submission" date="2024-02" db="EMBL/GenBank/DDBJ databases">
        <title>Seven novel Bacillus-like species.</title>
        <authorList>
            <person name="Liu G."/>
        </authorList>
    </citation>
    <scope>NUCLEOTIDE SEQUENCE [LARGE SCALE GENOMIC DNA]</scope>
    <source>
        <strain evidence="1 2">FJAT-52054</strain>
    </source>
</reference>
<dbReference type="RefSeq" id="WP_338779948.1">
    <property type="nucleotide sequence ID" value="NZ_CP147407.1"/>
</dbReference>
<dbReference type="PROSITE" id="PS51257">
    <property type="entry name" value="PROKAR_LIPOPROTEIN"/>
    <property type="match status" value="1"/>
</dbReference>
<organism evidence="1 2">
    <name type="scientific">Metabacillus sediminis</name>
    <dbReference type="NCBI Taxonomy" id="3117746"/>
    <lineage>
        <taxon>Bacteria</taxon>
        <taxon>Bacillati</taxon>
        <taxon>Bacillota</taxon>
        <taxon>Bacilli</taxon>
        <taxon>Bacillales</taxon>
        <taxon>Bacillaceae</taxon>
        <taxon>Metabacillus</taxon>
    </lineage>
</organism>
<dbReference type="Proteomes" id="UP001377337">
    <property type="component" value="Chromosome"/>
</dbReference>
<proteinExistence type="predicted"/>
<evidence type="ECO:0008006" key="3">
    <source>
        <dbReference type="Google" id="ProtNLM"/>
    </source>
</evidence>
<keyword evidence="2" id="KW-1185">Reference proteome</keyword>
<sequence length="136" mass="15571">MEKLLMGITVILLLVSCSPKHHERMPPERITLLSYVKMHLYKEVEITDLRNGGKTILKDPNDVNTFLNMLEDIELTKSDDQEVRKGGFVFDLQFKKEHLSLASSTVMIDGMRYQANRPLPVDQIAQIFFNPPEASP</sequence>
<evidence type="ECO:0000313" key="2">
    <source>
        <dbReference type="Proteomes" id="UP001377337"/>
    </source>
</evidence>